<dbReference type="PATRIC" id="fig|882211.3.peg.1679"/>
<evidence type="ECO:0000313" key="2">
    <source>
        <dbReference type="Proteomes" id="UP000183613"/>
    </source>
</evidence>
<comment type="caution">
    <text evidence="1">The sequence shown here is derived from an EMBL/GenBank/DDBJ whole genome shotgun (WGS) entry which is preliminary data.</text>
</comment>
<dbReference type="OrthoDB" id="6903488at2"/>
<organism evidence="1 2">
    <name type="scientific">Pseudomonas deceptionensis</name>
    <dbReference type="NCBI Taxonomy" id="882211"/>
    <lineage>
        <taxon>Bacteria</taxon>
        <taxon>Pseudomonadati</taxon>
        <taxon>Pseudomonadota</taxon>
        <taxon>Gammaproteobacteria</taxon>
        <taxon>Pseudomonadales</taxon>
        <taxon>Pseudomonadaceae</taxon>
        <taxon>Pseudomonas</taxon>
    </lineage>
</organism>
<proteinExistence type="predicted"/>
<gene>
    <name evidence="1" type="ORF">SAMN04489800_1376</name>
</gene>
<keyword evidence="2" id="KW-1185">Reference proteome</keyword>
<name>A0A0J6JDZ7_PSEDM</name>
<dbReference type="EMBL" id="FNUD01000002">
    <property type="protein sequence ID" value="SEE59463.1"/>
    <property type="molecule type" value="Genomic_DNA"/>
</dbReference>
<protein>
    <submittedName>
        <fullName evidence="1">Uncharacterized protein</fullName>
    </submittedName>
</protein>
<accession>A0A0J6JDZ7</accession>
<reference evidence="1" key="1">
    <citation type="submission" date="2016-10" db="EMBL/GenBank/DDBJ databases">
        <authorList>
            <person name="Varghese N."/>
            <person name="Submissions S."/>
        </authorList>
    </citation>
    <scope>NUCLEOTIDE SEQUENCE [LARGE SCALE GENOMIC DNA]</scope>
    <source>
        <strain evidence="1">LMG 25555</strain>
    </source>
</reference>
<sequence>MEEKYILQRFQAEVMNLGAEATLPCSLTDYWLSEIQKHLEKLFESMAAAAESKTEQTMALPLAAVIHILFAKGSTEKLEVSLDEMFNYFEYYRAELTLEEIRRKSDFKPEPASIQTIFTNRDVSITEIP</sequence>
<evidence type="ECO:0000313" key="1">
    <source>
        <dbReference type="EMBL" id="SEE59463.1"/>
    </source>
</evidence>
<dbReference type="Proteomes" id="UP000183613">
    <property type="component" value="Unassembled WGS sequence"/>
</dbReference>
<dbReference type="RefSeq" id="WP_048359421.1">
    <property type="nucleotide sequence ID" value="NZ_FNUD01000002.1"/>
</dbReference>
<dbReference type="AlphaFoldDB" id="A0A0J6JDZ7"/>